<dbReference type="GO" id="GO:0019698">
    <property type="term" value="P:D-galacturonate catabolic process"/>
    <property type="evidence" value="ECO:0007669"/>
    <property type="project" value="TreeGrafter"/>
</dbReference>
<evidence type="ECO:0000313" key="2">
    <source>
        <dbReference type="EMBL" id="RXG24638.1"/>
    </source>
</evidence>
<name>A0A4Q0PDL6_9FLAO</name>
<accession>A0A4Q0PDL6</accession>
<protein>
    <recommendedName>
        <fullName evidence="1">Phospholipid/glycerol acyltransferase domain-containing protein</fullName>
    </recommendedName>
</protein>
<evidence type="ECO:0000259" key="1">
    <source>
        <dbReference type="Pfam" id="PF01553"/>
    </source>
</evidence>
<dbReference type="EMBL" id="QOVM01000001">
    <property type="protein sequence ID" value="RXG24638.1"/>
    <property type="molecule type" value="Genomic_DNA"/>
</dbReference>
<feature type="domain" description="Phospholipid/glycerol acyltransferase" evidence="1">
    <location>
        <begin position="81"/>
        <end position="188"/>
    </location>
</feature>
<dbReference type="Proteomes" id="UP000289238">
    <property type="component" value="Unassembled WGS sequence"/>
</dbReference>
<gene>
    <name evidence="2" type="ORF">DSM00_429</name>
</gene>
<proteinExistence type="predicted"/>
<dbReference type="PANTHER" id="PTHR30068">
    <property type="entry name" value="URONATE ISOMERASE"/>
    <property type="match status" value="1"/>
</dbReference>
<sequence length="376" mass="43612">MSKFDSIRPYDDSEVHEALQTHYRHPMFQALLQFTFPEKSLREIKEIINECHSIYDFQSKIIYKSVQKIMEKSTDGFSTSGFEHLNKEQSYFYLSNHRDIILDTSFINVALYDNDLVMTASAIGDNLVQKPFLMALARLNRSFLVQRSLSPREMLLSSKNLSEYVAHVLGTNNQSIWMAQREGRTKDGSDKTQQGVLKMIGMARGDQAVIPFLKDLNIRPVAISYEFDPTDILKVPELIAKSEDIVYVKSNNEDFNSILRGALGYKKRVHIATGKLDGSVFDEIDSRDLSDNDKLQELAKYIDKEIYRIYKLWPSNYIAYDLYHETDTYSYTYTEKDKRAFERRLERRVDAASEIAKESFLLMYANPVINKLKSLE</sequence>
<dbReference type="GO" id="GO:0016746">
    <property type="term" value="F:acyltransferase activity"/>
    <property type="evidence" value="ECO:0007669"/>
    <property type="project" value="InterPro"/>
</dbReference>
<dbReference type="SUPFAM" id="SSF69593">
    <property type="entry name" value="Glycerol-3-phosphate (1)-acyltransferase"/>
    <property type="match status" value="1"/>
</dbReference>
<dbReference type="Pfam" id="PF01553">
    <property type="entry name" value="Acyltransferase"/>
    <property type="match status" value="1"/>
</dbReference>
<dbReference type="InterPro" id="IPR002123">
    <property type="entry name" value="Plipid/glycerol_acylTrfase"/>
</dbReference>
<organism evidence="2 3">
    <name type="scientific">Leeuwenhoekiella aequorea</name>
    <dbReference type="NCBI Taxonomy" id="283736"/>
    <lineage>
        <taxon>Bacteria</taxon>
        <taxon>Pseudomonadati</taxon>
        <taxon>Bacteroidota</taxon>
        <taxon>Flavobacteriia</taxon>
        <taxon>Flavobacteriales</taxon>
        <taxon>Flavobacteriaceae</taxon>
        <taxon>Leeuwenhoekiella</taxon>
    </lineage>
</organism>
<dbReference type="PANTHER" id="PTHR30068:SF3">
    <property type="entry name" value="PHOSPHOLIPID_GLYCEROL ACYLTRANSFERASE DOMAIN-CONTAINING PROTEIN"/>
    <property type="match status" value="1"/>
</dbReference>
<keyword evidence="3" id="KW-1185">Reference proteome</keyword>
<comment type="caution">
    <text evidence="2">The sequence shown here is derived from an EMBL/GenBank/DDBJ whole genome shotgun (WGS) entry which is preliminary data.</text>
</comment>
<evidence type="ECO:0000313" key="3">
    <source>
        <dbReference type="Proteomes" id="UP000289238"/>
    </source>
</evidence>
<reference evidence="2 3" key="1">
    <citation type="submission" date="2018-07" db="EMBL/GenBank/DDBJ databases">
        <title>Leeuwenhoekiella genomics.</title>
        <authorList>
            <person name="Tahon G."/>
            <person name="Willems A."/>
        </authorList>
    </citation>
    <scope>NUCLEOTIDE SEQUENCE [LARGE SCALE GENOMIC DNA]</scope>
    <source>
        <strain evidence="2 3">LMG 22550</strain>
    </source>
</reference>
<dbReference type="RefSeq" id="WP_164916280.1">
    <property type="nucleotide sequence ID" value="NZ_QOVM01000001.1"/>
</dbReference>
<dbReference type="GO" id="GO:0042840">
    <property type="term" value="P:D-glucuronate catabolic process"/>
    <property type="evidence" value="ECO:0007669"/>
    <property type="project" value="TreeGrafter"/>
</dbReference>
<dbReference type="AlphaFoldDB" id="A0A4Q0PDL6"/>